<dbReference type="InterPro" id="IPR027417">
    <property type="entry name" value="P-loop_NTPase"/>
</dbReference>
<comment type="caution">
    <text evidence="1">The sequence shown here is derived from an EMBL/GenBank/DDBJ whole genome shotgun (WGS) entry which is preliminary data.</text>
</comment>
<keyword evidence="2" id="KW-1185">Reference proteome</keyword>
<name>A0ABT4G8U7_9BACL</name>
<reference evidence="1 2" key="1">
    <citation type="submission" date="2022-05" db="EMBL/GenBank/DDBJ databases">
        <title>Genome Sequencing of Bee-Associated Microbes.</title>
        <authorList>
            <person name="Dunlap C."/>
        </authorList>
    </citation>
    <scope>NUCLEOTIDE SEQUENCE [LARGE SCALE GENOMIC DNA]</scope>
    <source>
        <strain evidence="1 2">NRRL B-14421</strain>
    </source>
</reference>
<dbReference type="Gene3D" id="3.40.50.300">
    <property type="entry name" value="P-loop containing nucleotide triphosphate hydrolases"/>
    <property type="match status" value="1"/>
</dbReference>
<accession>A0ABT4G8U7</accession>
<sequence length="261" mass="29464">MELFHTQIGEHAIQLICQSEALMCIMRKNFPAADLIVSKPDIIIYIKEGYGISFVDYDVEITKEVDSISFRRADYLIEAELDYRYAVISVNNELALKHALMNMYSSYVVHHKWGLLIHSSCVMDKGKAYLFAGHSGAGKSTAAKLSMPRNLLSDEATVVKITSDKVIIFNSPFRSELDRTTGAEENSPLAGIYLLNQAVDNHIVPLSKSNGFLHLMDKVFYWSHSPEEIGSILQLLQQLVNSVSICELHFQKNDTFWELIS</sequence>
<organism evidence="1 2">
    <name type="scientific">Paenibacillus alginolyticus</name>
    <dbReference type="NCBI Taxonomy" id="59839"/>
    <lineage>
        <taxon>Bacteria</taxon>
        <taxon>Bacillati</taxon>
        <taxon>Bacillota</taxon>
        <taxon>Bacilli</taxon>
        <taxon>Bacillales</taxon>
        <taxon>Paenibacillaceae</taxon>
        <taxon>Paenibacillus</taxon>
    </lineage>
</organism>
<evidence type="ECO:0000313" key="2">
    <source>
        <dbReference type="Proteomes" id="UP001527099"/>
    </source>
</evidence>
<evidence type="ECO:0000313" key="1">
    <source>
        <dbReference type="EMBL" id="MCY9692612.1"/>
    </source>
</evidence>
<dbReference type="SUPFAM" id="SSF53795">
    <property type="entry name" value="PEP carboxykinase-like"/>
    <property type="match status" value="1"/>
</dbReference>
<protein>
    <recommendedName>
        <fullName evidence="3">HPr kinase/phosphorylase C-terminal domain-containing protein</fullName>
    </recommendedName>
</protein>
<dbReference type="Proteomes" id="UP001527099">
    <property type="component" value="Unassembled WGS sequence"/>
</dbReference>
<gene>
    <name evidence="1" type="ORF">M5X19_06835</name>
</gene>
<proteinExistence type="predicted"/>
<dbReference type="RefSeq" id="WP_268614137.1">
    <property type="nucleotide sequence ID" value="NZ_JAMDMX010000016.1"/>
</dbReference>
<dbReference type="EMBL" id="JAMDMX010000016">
    <property type="protein sequence ID" value="MCY9692612.1"/>
    <property type="molecule type" value="Genomic_DNA"/>
</dbReference>
<evidence type="ECO:0008006" key="3">
    <source>
        <dbReference type="Google" id="ProtNLM"/>
    </source>
</evidence>